<gene>
    <name evidence="3" type="ORF">FQA45_07920</name>
</gene>
<accession>A0ABX5Y9A2</accession>
<reference evidence="3 4" key="1">
    <citation type="submission" date="2019-07" db="EMBL/GenBank/DDBJ databases">
        <title>Complete Genome Sequence of drought tolerant Plant Growth-Promoting Rhizobacterium Glutamicibacter halophytocola DR408.</title>
        <authorList>
            <person name="Nishu S.D."/>
            <person name="Lee T.K."/>
        </authorList>
    </citation>
    <scope>NUCLEOTIDE SEQUENCE [LARGE SCALE GENOMIC DNA]</scope>
    <source>
        <strain evidence="3 4">DR408</strain>
    </source>
</reference>
<dbReference type="RefSeq" id="WP_146276199.1">
    <property type="nucleotide sequence ID" value="NZ_CP042260.1"/>
</dbReference>
<dbReference type="Pfam" id="PF02720">
    <property type="entry name" value="DUF222"/>
    <property type="match status" value="1"/>
</dbReference>
<keyword evidence="4" id="KW-1185">Reference proteome</keyword>
<sequence length="502" mass="55853">MSETIVPSWDWPNPPDHGRFTAVVTALETDLASLEEHGSKSECATAIADIESTISSLRYHQAALSHQLEIDLVRTNTESNSRSKALKQLNRGAAAAIALARHTDSHGYGAYLENCRILFESTPHLAAAYSRGEFTEDQMRAILTPLRSVKAERRAEFDDLYAKNPKMLENLGNKKISDTVKDFTLTYASDQQCKEQKTAEEQRFIKFTPNAETGMMRVNGNIPITAGLAMKNEMKAKARSLKAKGDPRTRTQIEADYFASFCTHPEAKIPVTFTLGLVMTDKTLFLGDRDPANLEGYGTIAPQYARELVAGQEILNNMTLAEMAATRSPAFVETMEATIELIRLYTAPGDKDLIAMDSKARIFPEKMKKFIKMRDRHCRTPFCDGLIEEIDHVTQAYLGGHTCVTNSDGRCKLCNQAKETPGWQEIVIKHGPHSMLINTGMGTVYRSTAPPATGFAHKPYPQCMSEADWVRSFEEWLNRPPDTGSSPRNGDEKPPDIEDIPA</sequence>
<feature type="region of interest" description="Disordered" evidence="1">
    <location>
        <begin position="475"/>
        <end position="502"/>
    </location>
</feature>
<evidence type="ECO:0000313" key="3">
    <source>
        <dbReference type="EMBL" id="QDY66247.1"/>
    </source>
</evidence>
<evidence type="ECO:0000259" key="2">
    <source>
        <dbReference type="Pfam" id="PF02720"/>
    </source>
</evidence>
<proteinExistence type="predicted"/>
<protein>
    <submittedName>
        <fullName evidence="3">DUF222 domain-containing protein</fullName>
    </submittedName>
</protein>
<name>A0ABX5Y9A2_9MICC</name>
<dbReference type="Proteomes" id="UP000320717">
    <property type="component" value="Chromosome"/>
</dbReference>
<dbReference type="EMBL" id="CP042260">
    <property type="protein sequence ID" value="QDY66247.1"/>
    <property type="molecule type" value="Genomic_DNA"/>
</dbReference>
<evidence type="ECO:0000256" key="1">
    <source>
        <dbReference type="SAM" id="MobiDB-lite"/>
    </source>
</evidence>
<organism evidence="3 4">
    <name type="scientific">Glutamicibacter halophytocola</name>
    <dbReference type="NCBI Taxonomy" id="1933880"/>
    <lineage>
        <taxon>Bacteria</taxon>
        <taxon>Bacillati</taxon>
        <taxon>Actinomycetota</taxon>
        <taxon>Actinomycetes</taxon>
        <taxon>Micrococcales</taxon>
        <taxon>Micrococcaceae</taxon>
        <taxon>Glutamicibacter</taxon>
    </lineage>
</organism>
<dbReference type="InterPro" id="IPR003870">
    <property type="entry name" value="DUF222"/>
</dbReference>
<feature type="domain" description="DUF222" evidence="2">
    <location>
        <begin position="111"/>
        <end position="260"/>
    </location>
</feature>
<evidence type="ECO:0000313" key="4">
    <source>
        <dbReference type="Proteomes" id="UP000320717"/>
    </source>
</evidence>